<dbReference type="Proteomes" id="UP000765509">
    <property type="component" value="Unassembled WGS sequence"/>
</dbReference>
<organism evidence="1 2">
    <name type="scientific">Austropuccinia psidii MF-1</name>
    <dbReference type="NCBI Taxonomy" id="1389203"/>
    <lineage>
        <taxon>Eukaryota</taxon>
        <taxon>Fungi</taxon>
        <taxon>Dikarya</taxon>
        <taxon>Basidiomycota</taxon>
        <taxon>Pucciniomycotina</taxon>
        <taxon>Pucciniomycetes</taxon>
        <taxon>Pucciniales</taxon>
        <taxon>Sphaerophragmiaceae</taxon>
        <taxon>Austropuccinia</taxon>
    </lineage>
</organism>
<accession>A0A9Q3D6Q5</accession>
<dbReference type="EMBL" id="AVOT02014453">
    <property type="protein sequence ID" value="MBW0497899.1"/>
    <property type="molecule type" value="Genomic_DNA"/>
</dbReference>
<evidence type="ECO:0000313" key="1">
    <source>
        <dbReference type="EMBL" id="MBW0497899.1"/>
    </source>
</evidence>
<protein>
    <submittedName>
        <fullName evidence="1">Uncharacterized protein</fullName>
    </submittedName>
</protein>
<keyword evidence="2" id="KW-1185">Reference proteome</keyword>
<evidence type="ECO:0000313" key="2">
    <source>
        <dbReference type="Proteomes" id="UP000765509"/>
    </source>
</evidence>
<sequence>MGDGLTFEAKVGLAVEGFGEGGGIEDGMVKRTGWKFLWVLEITSIWNILEEFWESAILDWCPIELVTTSTTPSSSSSLPSALGSVGESAAHLSLFTTPWLLILEMGSSQLE</sequence>
<name>A0A9Q3D6Q5_9BASI</name>
<comment type="caution">
    <text evidence="1">The sequence shown here is derived from an EMBL/GenBank/DDBJ whole genome shotgun (WGS) entry which is preliminary data.</text>
</comment>
<dbReference type="AlphaFoldDB" id="A0A9Q3D6Q5"/>
<proteinExistence type="predicted"/>
<gene>
    <name evidence="1" type="ORF">O181_037614</name>
</gene>
<reference evidence="1" key="1">
    <citation type="submission" date="2021-03" db="EMBL/GenBank/DDBJ databases">
        <title>Draft genome sequence of rust myrtle Austropuccinia psidii MF-1, a brazilian biotype.</title>
        <authorList>
            <person name="Quecine M.C."/>
            <person name="Pachon D.M.R."/>
            <person name="Bonatelli M.L."/>
            <person name="Correr F.H."/>
            <person name="Franceschini L.M."/>
            <person name="Leite T.F."/>
            <person name="Margarido G.R.A."/>
            <person name="Almeida C.A."/>
            <person name="Ferrarezi J.A."/>
            <person name="Labate C.A."/>
        </authorList>
    </citation>
    <scope>NUCLEOTIDE SEQUENCE</scope>
    <source>
        <strain evidence="1">MF-1</strain>
    </source>
</reference>